<dbReference type="Proteomes" id="UP000008637">
    <property type="component" value="Chromosome"/>
</dbReference>
<name>E8ZJ65_MYCHL</name>
<reference evidence="1 2" key="1">
    <citation type="journal article" date="2011" name="J. Bacteriol.">
        <title>Complete genome sequence of Mycoplasma haemofelis, a hemotropic mycoplasma.</title>
        <authorList>
            <person name="Barker E.N."/>
            <person name="Helps C.R."/>
            <person name="Peters I.R."/>
            <person name="Darby A.C."/>
            <person name="Radford A.D."/>
            <person name="Tasker S."/>
        </authorList>
    </citation>
    <scope>NUCLEOTIDE SEQUENCE [LARGE SCALE GENOMIC DNA]</scope>
    <source>
        <strain evidence="1 2">Langford 1</strain>
    </source>
</reference>
<dbReference type="HOGENOM" id="CLU_098620_3_0_14"/>
<dbReference type="OrthoDB" id="9827945at2"/>
<organism evidence="1 2">
    <name type="scientific">Mycoplasma haemofelis (strain Langford 1)</name>
    <name type="common">Haemobartonella felis</name>
    <dbReference type="NCBI Taxonomy" id="941640"/>
    <lineage>
        <taxon>Bacteria</taxon>
        <taxon>Bacillati</taxon>
        <taxon>Mycoplasmatota</taxon>
        <taxon>Mollicutes</taxon>
        <taxon>Mycoplasmataceae</taxon>
        <taxon>Mycoplasma</taxon>
    </lineage>
</organism>
<proteinExistence type="predicted"/>
<dbReference type="AlphaFoldDB" id="E8ZJ65"/>
<evidence type="ECO:0000313" key="1">
    <source>
        <dbReference type="EMBL" id="CBY93186.1"/>
    </source>
</evidence>
<sequence>MNIVKPLAALGAGSAAATGAYLTKDNWLPTSKTPQTKKSISKALGEAKYVPLDTAKPDKWEAILEKYKTANPSSFTEVSQLQNHCKGLLSKEDYSSSEYKEARKWCVEEQSITTRLGLFNKTPLSTENSSHADDEKWKTKISSHKLPTASNKLDHTFGETEATNLTDIKNKCKALGAKTNDAETFEGDFSKAFDWCSVDTQSVNG</sequence>
<dbReference type="KEGG" id="mha:HF1_11780"/>
<accession>E8ZJ65</accession>
<keyword evidence="2" id="KW-1185">Reference proteome</keyword>
<protein>
    <submittedName>
        <fullName evidence="1">Uncharacterized protein</fullName>
    </submittedName>
</protein>
<evidence type="ECO:0000313" key="2">
    <source>
        <dbReference type="Proteomes" id="UP000008637"/>
    </source>
</evidence>
<dbReference type="EMBL" id="FR773153">
    <property type="protein sequence ID" value="CBY93186.1"/>
    <property type="molecule type" value="Genomic_DNA"/>
</dbReference>
<gene>
    <name evidence="1" type="ORF">HF1_11780</name>
</gene>